<keyword evidence="1" id="KW-1133">Transmembrane helix</keyword>
<dbReference type="EMBL" id="WNJL01000003">
    <property type="protein sequence ID" value="NDU41285.1"/>
    <property type="molecule type" value="Genomic_DNA"/>
</dbReference>
<gene>
    <name evidence="2" type="ORF">GL267_01125</name>
</gene>
<protein>
    <submittedName>
        <fullName evidence="2">Uncharacterized protein</fullName>
    </submittedName>
</protein>
<feature type="transmembrane region" description="Helical" evidence="1">
    <location>
        <begin position="6"/>
        <end position="24"/>
    </location>
</feature>
<keyword evidence="1" id="KW-0812">Transmembrane</keyword>
<organism evidence="2">
    <name type="scientific">Acidithiobacillus ferrianus</name>
    <dbReference type="NCBI Taxonomy" id="2678518"/>
    <lineage>
        <taxon>Bacteria</taxon>
        <taxon>Pseudomonadati</taxon>
        <taxon>Pseudomonadota</taxon>
        <taxon>Acidithiobacillia</taxon>
        <taxon>Acidithiobacillales</taxon>
        <taxon>Acidithiobacillaceae</taxon>
        <taxon>Acidithiobacillus</taxon>
    </lineage>
</organism>
<evidence type="ECO:0000256" key="1">
    <source>
        <dbReference type="SAM" id="Phobius"/>
    </source>
</evidence>
<reference evidence="2" key="1">
    <citation type="submission" date="2019-11" db="EMBL/GenBank/DDBJ databases">
        <title>Acidithiobacillus ferrianus sp. nov.: a facultatively anaerobic and extremely acidophilic chemolithoautotroph.</title>
        <authorList>
            <person name="Norris P.R."/>
            <person name="Falagan C."/>
            <person name="Moya-Beltran A."/>
            <person name="Castro M."/>
            <person name="Quatrini R."/>
            <person name="Johnson D.B."/>
        </authorList>
    </citation>
    <scope>NUCLEOTIDE SEQUENCE [LARGE SCALE GENOMIC DNA]</scope>
    <source>
        <strain evidence="2">MG</strain>
    </source>
</reference>
<accession>A0A845U6Y5</accession>
<keyword evidence="1" id="KW-0472">Membrane</keyword>
<name>A0A845U6Y5_9PROT</name>
<evidence type="ECO:0000313" key="2">
    <source>
        <dbReference type="EMBL" id="NDU41285.1"/>
    </source>
</evidence>
<sequence length="46" mass="4797">MPIDEVISASLFPIAVAIALPISAPAGINIVEKENVALTTLDIMSF</sequence>
<dbReference type="AlphaFoldDB" id="A0A845U6Y5"/>
<dbReference type="RefSeq" id="WP_163095697.1">
    <property type="nucleotide sequence ID" value="NZ_CP127523.1"/>
</dbReference>
<comment type="caution">
    <text evidence="2">The sequence shown here is derived from an EMBL/GenBank/DDBJ whole genome shotgun (WGS) entry which is preliminary data.</text>
</comment>
<proteinExistence type="predicted"/>